<evidence type="ECO:0000256" key="8">
    <source>
        <dbReference type="ARBA" id="ARBA00014472"/>
    </source>
</evidence>
<evidence type="ECO:0000256" key="9">
    <source>
        <dbReference type="ARBA" id="ARBA00022898"/>
    </source>
</evidence>
<dbReference type="FunFam" id="3.20.10.10:FF:000002">
    <property type="entry name" value="D-alanine aminotransferase"/>
    <property type="match status" value="1"/>
</dbReference>
<dbReference type="Proteomes" id="UP000025171">
    <property type="component" value="Unassembled WGS sequence"/>
</dbReference>
<dbReference type="InterPro" id="IPR043132">
    <property type="entry name" value="BCAT-like_C"/>
</dbReference>
<dbReference type="AlphaFoldDB" id="A0A059FQ60"/>
<comment type="caution">
    <text evidence="14">The sequence shown here is derived from an EMBL/GenBank/DDBJ whole genome shotgun (WGS) entry which is preliminary data.</text>
</comment>
<keyword evidence="14" id="KW-0032">Aminotransferase</keyword>
<dbReference type="GO" id="GO:0005829">
    <property type="term" value="C:cytosol"/>
    <property type="evidence" value="ECO:0007669"/>
    <property type="project" value="TreeGrafter"/>
</dbReference>
<evidence type="ECO:0000256" key="11">
    <source>
        <dbReference type="ARBA" id="ARBA00048212"/>
    </source>
</evidence>
<comment type="function">
    <text evidence="2">Acts on leucine, isoleucine and valine.</text>
</comment>
<dbReference type="EC" id="2.6.1.42" evidence="7"/>
<dbReference type="RefSeq" id="WP_035615470.1">
    <property type="nucleotide sequence ID" value="NZ_ARYK01000003.1"/>
</dbReference>
<comment type="cofactor">
    <cofactor evidence="1">
        <name>pyridoxal 5'-phosphate</name>
        <dbReference type="ChEBI" id="CHEBI:597326"/>
    </cofactor>
</comment>
<evidence type="ECO:0000256" key="6">
    <source>
        <dbReference type="ARBA" id="ARBA00009320"/>
    </source>
</evidence>
<proteinExistence type="inferred from homology"/>
<dbReference type="InterPro" id="IPR036038">
    <property type="entry name" value="Aminotransferase-like"/>
</dbReference>
<keyword evidence="14" id="KW-0808">Transferase</keyword>
<dbReference type="eggNOG" id="COG0115">
    <property type="taxonomic scope" value="Bacteria"/>
</dbReference>
<evidence type="ECO:0000256" key="10">
    <source>
        <dbReference type="ARBA" id="ARBA00023304"/>
    </source>
</evidence>
<comment type="pathway">
    <text evidence="3">Amino-acid biosynthesis; L-isoleucine biosynthesis; L-isoleucine from 2-oxobutanoate: step 4/4.</text>
</comment>
<comment type="catalytic activity">
    <reaction evidence="12">
        <text>L-isoleucine + 2-oxoglutarate = (S)-3-methyl-2-oxopentanoate + L-glutamate</text>
        <dbReference type="Rhea" id="RHEA:24801"/>
        <dbReference type="ChEBI" id="CHEBI:16810"/>
        <dbReference type="ChEBI" id="CHEBI:29985"/>
        <dbReference type="ChEBI" id="CHEBI:35146"/>
        <dbReference type="ChEBI" id="CHEBI:58045"/>
        <dbReference type="EC" id="2.6.1.42"/>
    </reaction>
</comment>
<dbReference type="Gene3D" id="3.20.10.10">
    <property type="entry name" value="D-amino Acid Aminotransferase, subunit A, domain 2"/>
    <property type="match status" value="1"/>
</dbReference>
<keyword evidence="9" id="KW-0663">Pyridoxal phosphate</keyword>
<evidence type="ECO:0000313" key="14">
    <source>
        <dbReference type="EMBL" id="KCZ92651.1"/>
    </source>
</evidence>
<gene>
    <name evidence="14" type="ORF">HJO_06847</name>
</gene>
<dbReference type="STRING" id="1280950.HJO_06847"/>
<reference evidence="14 15" key="1">
    <citation type="journal article" date="2014" name="Antonie Van Leeuwenhoek">
        <title>Hyphomonas beringensis sp. nov. and Hyphomonas chukchiensis sp. nov., isolated from surface seawater of the Bering Sea and Chukchi Sea.</title>
        <authorList>
            <person name="Li C."/>
            <person name="Lai Q."/>
            <person name="Li G."/>
            <person name="Dong C."/>
            <person name="Wang J."/>
            <person name="Liao Y."/>
            <person name="Shao Z."/>
        </authorList>
    </citation>
    <scope>NUCLEOTIDE SEQUENCE [LARGE SCALE GENOMIC DNA]</scope>
    <source>
        <strain evidence="14 15">MHS-2</strain>
    </source>
</reference>
<evidence type="ECO:0000256" key="2">
    <source>
        <dbReference type="ARBA" id="ARBA00003109"/>
    </source>
</evidence>
<dbReference type="Pfam" id="PF01063">
    <property type="entry name" value="Aminotran_4"/>
    <property type="match status" value="1"/>
</dbReference>
<dbReference type="OrthoDB" id="9805628at2"/>
<keyword evidence="10" id="KW-0100">Branched-chain amino acid biosynthesis</keyword>
<evidence type="ECO:0000256" key="1">
    <source>
        <dbReference type="ARBA" id="ARBA00001933"/>
    </source>
</evidence>
<comment type="similarity">
    <text evidence="6">Belongs to the class-IV pyridoxal-phosphate-dependent aminotransferase family.</text>
</comment>
<protein>
    <recommendedName>
        <fullName evidence="8">Probable branched-chain-amino-acid aminotransferase</fullName>
        <ecNumber evidence="7">2.6.1.42</ecNumber>
    </recommendedName>
</protein>
<dbReference type="Gene3D" id="3.30.470.10">
    <property type="match status" value="1"/>
</dbReference>
<evidence type="ECO:0000256" key="12">
    <source>
        <dbReference type="ARBA" id="ARBA00048798"/>
    </source>
</evidence>
<dbReference type="PANTHER" id="PTHR42743:SF11">
    <property type="entry name" value="AMINODEOXYCHORISMATE LYASE"/>
    <property type="match status" value="1"/>
</dbReference>
<sequence>MTVCKTAYLGNAFCDVESARISPFDRGFLFAHAAYEVTAVYAGHLVDFGGHMARLDRTLKGIGVPNPLSGEGWTKIHRDLIAINSLTEGLIYLQVSAGAYGLRDFAGPETFQPTVFVYADARRLIGDAARDGIRAIFLDDSRWKRRDMKTTQLLSQALAYRTARESGADTAFLVEDGHVTEAASANAWIVNGEGQLVTRDLSPSILPGITRAGVLDLLEGSGLHLVERAFTPDEALSAKEAFTTSAGAMIAPVVAIDGQAIGTGRPGPVTRQIQRLYYQAMGADVAAVAPWAMG</sequence>
<evidence type="ECO:0000256" key="13">
    <source>
        <dbReference type="ARBA" id="ARBA00049229"/>
    </source>
</evidence>
<evidence type="ECO:0000256" key="4">
    <source>
        <dbReference type="ARBA" id="ARBA00004931"/>
    </source>
</evidence>
<name>A0A059FQ60_9PROT</name>
<comment type="pathway">
    <text evidence="5">Amino-acid biosynthesis; L-leucine biosynthesis; L-leucine from 3-methyl-2-oxobutanoate: step 4/4.</text>
</comment>
<dbReference type="GO" id="GO:0009082">
    <property type="term" value="P:branched-chain amino acid biosynthetic process"/>
    <property type="evidence" value="ECO:0007669"/>
    <property type="project" value="UniProtKB-KW"/>
</dbReference>
<dbReference type="InterPro" id="IPR043131">
    <property type="entry name" value="BCAT-like_N"/>
</dbReference>
<organism evidence="14 15">
    <name type="scientific">Hyphomonas johnsonii MHS-2</name>
    <dbReference type="NCBI Taxonomy" id="1280950"/>
    <lineage>
        <taxon>Bacteria</taxon>
        <taxon>Pseudomonadati</taxon>
        <taxon>Pseudomonadota</taxon>
        <taxon>Alphaproteobacteria</taxon>
        <taxon>Hyphomonadales</taxon>
        <taxon>Hyphomonadaceae</taxon>
        <taxon>Hyphomonas</taxon>
    </lineage>
</organism>
<evidence type="ECO:0000313" key="15">
    <source>
        <dbReference type="Proteomes" id="UP000025171"/>
    </source>
</evidence>
<dbReference type="EMBL" id="ARYK01000003">
    <property type="protein sequence ID" value="KCZ92651.1"/>
    <property type="molecule type" value="Genomic_DNA"/>
</dbReference>
<dbReference type="InterPro" id="IPR050571">
    <property type="entry name" value="Class-IV_PLP-Dep_Aminotrnsfr"/>
</dbReference>
<accession>A0A059FQ60</accession>
<comment type="catalytic activity">
    <reaction evidence="11">
        <text>L-valine + 2-oxoglutarate = 3-methyl-2-oxobutanoate + L-glutamate</text>
        <dbReference type="Rhea" id="RHEA:24813"/>
        <dbReference type="ChEBI" id="CHEBI:11851"/>
        <dbReference type="ChEBI" id="CHEBI:16810"/>
        <dbReference type="ChEBI" id="CHEBI:29985"/>
        <dbReference type="ChEBI" id="CHEBI:57762"/>
        <dbReference type="EC" id="2.6.1.42"/>
    </reaction>
</comment>
<comment type="pathway">
    <text evidence="4">Amino-acid biosynthesis; L-valine biosynthesis; L-valine from pyruvate: step 4/4.</text>
</comment>
<evidence type="ECO:0000256" key="3">
    <source>
        <dbReference type="ARBA" id="ARBA00004824"/>
    </source>
</evidence>
<dbReference type="PATRIC" id="fig|1280950.3.peg.1373"/>
<keyword evidence="15" id="KW-1185">Reference proteome</keyword>
<comment type="catalytic activity">
    <reaction evidence="13">
        <text>L-leucine + 2-oxoglutarate = 4-methyl-2-oxopentanoate + L-glutamate</text>
        <dbReference type="Rhea" id="RHEA:18321"/>
        <dbReference type="ChEBI" id="CHEBI:16810"/>
        <dbReference type="ChEBI" id="CHEBI:17865"/>
        <dbReference type="ChEBI" id="CHEBI:29985"/>
        <dbReference type="ChEBI" id="CHEBI:57427"/>
        <dbReference type="EC" id="2.6.1.42"/>
    </reaction>
</comment>
<dbReference type="InterPro" id="IPR001544">
    <property type="entry name" value="Aminotrans_IV"/>
</dbReference>
<dbReference type="GO" id="GO:0008652">
    <property type="term" value="P:amino acid biosynthetic process"/>
    <property type="evidence" value="ECO:0007669"/>
    <property type="project" value="UniProtKB-ARBA"/>
</dbReference>
<dbReference type="PANTHER" id="PTHR42743">
    <property type="entry name" value="AMINO-ACID AMINOTRANSFERASE"/>
    <property type="match status" value="1"/>
</dbReference>
<keyword evidence="10" id="KW-0028">Amino-acid biosynthesis</keyword>
<evidence type="ECO:0000256" key="7">
    <source>
        <dbReference type="ARBA" id="ARBA00013053"/>
    </source>
</evidence>
<evidence type="ECO:0000256" key="5">
    <source>
        <dbReference type="ARBA" id="ARBA00005072"/>
    </source>
</evidence>
<dbReference type="SUPFAM" id="SSF56752">
    <property type="entry name" value="D-aminoacid aminotransferase-like PLP-dependent enzymes"/>
    <property type="match status" value="1"/>
</dbReference>
<dbReference type="GO" id="GO:0004084">
    <property type="term" value="F:branched-chain-amino-acid transaminase activity"/>
    <property type="evidence" value="ECO:0007669"/>
    <property type="project" value="UniProtKB-EC"/>
</dbReference>